<name>A0ABQ8TRC7_PERAM</name>
<evidence type="ECO:0000313" key="2">
    <source>
        <dbReference type="Proteomes" id="UP001148838"/>
    </source>
</evidence>
<evidence type="ECO:0000313" key="1">
    <source>
        <dbReference type="EMBL" id="KAJ4447930.1"/>
    </source>
</evidence>
<keyword evidence="2" id="KW-1185">Reference proteome</keyword>
<comment type="caution">
    <text evidence="1">The sequence shown here is derived from an EMBL/GenBank/DDBJ whole genome shotgun (WGS) entry which is preliminary data.</text>
</comment>
<dbReference type="EMBL" id="JAJSOF020000005">
    <property type="protein sequence ID" value="KAJ4447930.1"/>
    <property type="molecule type" value="Genomic_DNA"/>
</dbReference>
<dbReference type="Gene3D" id="3.30.420.10">
    <property type="entry name" value="Ribonuclease H-like superfamily/Ribonuclease H"/>
    <property type="match status" value="1"/>
</dbReference>
<sequence length="243" mass="27999">MEVLCEGGNEHRSYLKAISKQVVSSVRQAWRTGRQLRRYVTYRIHHSHLPSIPASLTWTDRLGTATCTHTLLSTDVHIRTDHISYTLRHLHFFSVVSRPHPSDSALNGILRGGPYSFIHSVESTLKYCNGRGPVCVNGSSPSFGAGLVARMPLDRLPLSRNHQRLRLQWARERHHWHAEWQNVVFSDESCFNLSYTDSRIRVRRYRGERNLRACTVERHSGQTSSVMIWGAIGYNMRSRLLRI</sequence>
<gene>
    <name evidence="1" type="ORF">ANN_09939</name>
</gene>
<dbReference type="Proteomes" id="UP001148838">
    <property type="component" value="Unassembled WGS sequence"/>
</dbReference>
<reference evidence="1 2" key="1">
    <citation type="journal article" date="2022" name="Allergy">
        <title>Genome assembly and annotation of Periplaneta americana reveal a comprehensive cockroach allergen profile.</title>
        <authorList>
            <person name="Wang L."/>
            <person name="Xiong Q."/>
            <person name="Saelim N."/>
            <person name="Wang L."/>
            <person name="Nong W."/>
            <person name="Wan A.T."/>
            <person name="Shi M."/>
            <person name="Liu X."/>
            <person name="Cao Q."/>
            <person name="Hui J.H.L."/>
            <person name="Sookrung N."/>
            <person name="Leung T.F."/>
            <person name="Tungtrongchitr A."/>
            <person name="Tsui S.K.W."/>
        </authorList>
    </citation>
    <scope>NUCLEOTIDE SEQUENCE [LARGE SCALE GENOMIC DNA]</scope>
    <source>
        <strain evidence="1">PWHHKU_190912</strain>
    </source>
</reference>
<dbReference type="InterPro" id="IPR036397">
    <property type="entry name" value="RNaseH_sf"/>
</dbReference>
<organism evidence="1 2">
    <name type="scientific">Periplaneta americana</name>
    <name type="common">American cockroach</name>
    <name type="synonym">Blatta americana</name>
    <dbReference type="NCBI Taxonomy" id="6978"/>
    <lineage>
        <taxon>Eukaryota</taxon>
        <taxon>Metazoa</taxon>
        <taxon>Ecdysozoa</taxon>
        <taxon>Arthropoda</taxon>
        <taxon>Hexapoda</taxon>
        <taxon>Insecta</taxon>
        <taxon>Pterygota</taxon>
        <taxon>Neoptera</taxon>
        <taxon>Polyneoptera</taxon>
        <taxon>Dictyoptera</taxon>
        <taxon>Blattodea</taxon>
        <taxon>Blattoidea</taxon>
        <taxon>Blattidae</taxon>
        <taxon>Blattinae</taxon>
        <taxon>Periplaneta</taxon>
    </lineage>
</organism>
<proteinExistence type="predicted"/>
<protein>
    <recommendedName>
        <fullName evidence="3">Transposase Tc1-like domain-containing protein</fullName>
    </recommendedName>
</protein>
<accession>A0ABQ8TRC7</accession>
<evidence type="ECO:0008006" key="3">
    <source>
        <dbReference type="Google" id="ProtNLM"/>
    </source>
</evidence>